<dbReference type="PANTHER" id="PTHR15341">
    <property type="entry name" value="SUN-COR STEROID HORMONE RECEPTOR CO-REPRESSOR"/>
    <property type="match status" value="1"/>
</dbReference>
<gene>
    <name evidence="10" type="primary">LOC108569910</name>
</gene>
<evidence type="ECO:0000313" key="10">
    <source>
        <dbReference type="RefSeq" id="XP_017787191.1"/>
    </source>
</evidence>
<keyword evidence="7" id="KW-0238">DNA-binding</keyword>
<evidence type="ECO:0000256" key="7">
    <source>
        <dbReference type="RuleBase" id="RU368003"/>
    </source>
</evidence>
<keyword evidence="4 7" id="KW-0698">rRNA processing</keyword>
<comment type="function">
    <text evidence="7">Plays a role in the recruitment of the exosome to pre-rRNA to mediate the 3'-5' end processing of the 5.8S rRNA.</text>
</comment>
<dbReference type="InterPro" id="IPR007146">
    <property type="entry name" value="Sas10/Utp3/C1D"/>
</dbReference>
<keyword evidence="6 7" id="KW-0539">Nucleus</keyword>
<feature type="compositionally biased region" description="Basic residues" evidence="8">
    <location>
        <begin position="138"/>
        <end position="148"/>
    </location>
</feature>
<comment type="subcellular location">
    <subcellularLocation>
        <location evidence="7">Cytoplasm</location>
    </subcellularLocation>
    <subcellularLocation>
        <location evidence="7">Nucleus</location>
        <location evidence="7">Nucleolus</location>
    </subcellularLocation>
    <subcellularLocation>
        <location evidence="1 7">Nucleus</location>
    </subcellularLocation>
</comment>
<evidence type="ECO:0000256" key="1">
    <source>
        <dbReference type="ARBA" id="ARBA00004123"/>
    </source>
</evidence>
<keyword evidence="5 7" id="KW-0694">RNA-binding</keyword>
<comment type="similarity">
    <text evidence="2 7">Belongs to the C1D family.</text>
</comment>
<evidence type="ECO:0000256" key="3">
    <source>
        <dbReference type="ARBA" id="ARBA00015212"/>
    </source>
</evidence>
<reference evidence="10" key="1">
    <citation type="submission" date="2025-08" db="UniProtKB">
        <authorList>
            <consortium name="RefSeq"/>
        </authorList>
    </citation>
    <scope>IDENTIFICATION</scope>
    <source>
        <tissue evidence="10">Whole Larva</tissue>
    </source>
</reference>
<keyword evidence="9" id="KW-1185">Reference proteome</keyword>
<sequence>MDFGDLKDDKEIQTKLLNLHKSVNDIEHILDVAYNSKIAEGLSMKDQMEYDLFIAYTLNTLYWLYLRVRGLDPNENEVKKEIQRVREYMVKAQTAVERHTLRKTVNVEVAERFVRHGVQVPKEKRQQGSDGKSPKGPPAKRRKHNKNN</sequence>
<dbReference type="Proteomes" id="UP000695000">
    <property type="component" value="Unplaced"/>
</dbReference>
<dbReference type="PANTHER" id="PTHR15341:SF3">
    <property type="entry name" value="NUCLEAR NUCLEIC ACID-BINDING PROTEIN C1D"/>
    <property type="match status" value="1"/>
</dbReference>
<organism evidence="9 10">
    <name type="scientific">Nicrophorus vespilloides</name>
    <name type="common">Boreal carrion beetle</name>
    <dbReference type="NCBI Taxonomy" id="110193"/>
    <lineage>
        <taxon>Eukaryota</taxon>
        <taxon>Metazoa</taxon>
        <taxon>Ecdysozoa</taxon>
        <taxon>Arthropoda</taxon>
        <taxon>Hexapoda</taxon>
        <taxon>Insecta</taxon>
        <taxon>Pterygota</taxon>
        <taxon>Neoptera</taxon>
        <taxon>Endopterygota</taxon>
        <taxon>Coleoptera</taxon>
        <taxon>Polyphaga</taxon>
        <taxon>Staphyliniformia</taxon>
        <taxon>Silphidae</taxon>
        <taxon>Nicrophorinae</taxon>
        <taxon>Nicrophorus</taxon>
    </lineage>
</organism>
<evidence type="ECO:0000256" key="5">
    <source>
        <dbReference type="ARBA" id="ARBA00022884"/>
    </source>
</evidence>
<protein>
    <recommendedName>
        <fullName evidence="3 7">Nuclear nucleic acid-binding protein C1D</fullName>
    </recommendedName>
</protein>
<name>A0ABM1NK41_NICVS</name>
<dbReference type="InterPro" id="IPR011082">
    <property type="entry name" value="Exosome-assoc_fac/DNA_repair"/>
</dbReference>
<dbReference type="Pfam" id="PF04000">
    <property type="entry name" value="Sas10_Utp3"/>
    <property type="match status" value="1"/>
</dbReference>
<comment type="subunit">
    <text evidence="7">Monomer and homodimer.</text>
</comment>
<evidence type="ECO:0000256" key="8">
    <source>
        <dbReference type="SAM" id="MobiDB-lite"/>
    </source>
</evidence>
<dbReference type="GeneID" id="108569910"/>
<dbReference type="RefSeq" id="XP_017787191.1">
    <property type="nucleotide sequence ID" value="XM_017931702.1"/>
</dbReference>
<keyword evidence="7" id="KW-0963">Cytoplasm</keyword>
<evidence type="ECO:0000256" key="2">
    <source>
        <dbReference type="ARBA" id="ARBA00009154"/>
    </source>
</evidence>
<evidence type="ECO:0000256" key="4">
    <source>
        <dbReference type="ARBA" id="ARBA00022552"/>
    </source>
</evidence>
<evidence type="ECO:0000256" key="6">
    <source>
        <dbReference type="ARBA" id="ARBA00023242"/>
    </source>
</evidence>
<proteinExistence type="inferred from homology"/>
<evidence type="ECO:0000313" key="9">
    <source>
        <dbReference type="Proteomes" id="UP000695000"/>
    </source>
</evidence>
<feature type="region of interest" description="Disordered" evidence="8">
    <location>
        <begin position="116"/>
        <end position="148"/>
    </location>
</feature>
<accession>A0ABM1NK41</accession>